<dbReference type="InterPro" id="IPR043168">
    <property type="entry name" value="DegV_C"/>
</dbReference>
<dbReference type="Gene3D" id="3.40.50.10170">
    <property type="match status" value="1"/>
</dbReference>
<dbReference type="RefSeq" id="WP_191748920.1">
    <property type="nucleotide sequence ID" value="NZ_JACSQZ010000010.1"/>
</dbReference>
<gene>
    <name evidence="2" type="ORF">H9660_04365</name>
</gene>
<dbReference type="InterPro" id="IPR003797">
    <property type="entry name" value="DegV"/>
</dbReference>
<dbReference type="PANTHER" id="PTHR33434">
    <property type="entry name" value="DEGV DOMAIN-CONTAINING PROTEIN DR_1986-RELATED"/>
    <property type="match status" value="1"/>
</dbReference>
<reference evidence="2 3" key="1">
    <citation type="submission" date="2020-08" db="EMBL/GenBank/DDBJ databases">
        <title>A Genomic Blueprint of the Chicken Gut Microbiome.</title>
        <authorList>
            <person name="Gilroy R."/>
            <person name="Ravi A."/>
            <person name="Getino M."/>
            <person name="Pursley I."/>
            <person name="Horton D.L."/>
            <person name="Alikhan N.-F."/>
            <person name="Baker D."/>
            <person name="Gharbi K."/>
            <person name="Hall N."/>
            <person name="Watson M."/>
            <person name="Adriaenssens E.M."/>
            <person name="Foster-Nyarko E."/>
            <person name="Jarju S."/>
            <person name="Secka A."/>
            <person name="Antonio M."/>
            <person name="Oren A."/>
            <person name="Chaudhuri R."/>
            <person name="La Ragione R.M."/>
            <person name="Hildebrand F."/>
            <person name="Pallen M.J."/>
        </authorList>
    </citation>
    <scope>NUCLEOTIDE SEQUENCE [LARGE SCALE GENOMIC DNA]</scope>
    <source>
        <strain evidence="2 3">Sa3CUN1</strain>
    </source>
</reference>
<dbReference type="PANTHER" id="PTHR33434:SF2">
    <property type="entry name" value="FATTY ACID-BINDING PROTEIN TM_1468"/>
    <property type="match status" value="1"/>
</dbReference>
<name>A0ABR8Q1S4_9CLOT</name>
<proteinExistence type="predicted"/>
<dbReference type="InterPro" id="IPR050270">
    <property type="entry name" value="DegV_domain_contain"/>
</dbReference>
<comment type="caution">
    <text evidence="2">The sequence shown here is derived from an EMBL/GenBank/DDBJ whole genome shotgun (WGS) entry which is preliminary data.</text>
</comment>
<organism evidence="2 3">
    <name type="scientific">Clostridium gallinarum</name>
    <dbReference type="NCBI Taxonomy" id="2762246"/>
    <lineage>
        <taxon>Bacteria</taxon>
        <taxon>Bacillati</taxon>
        <taxon>Bacillota</taxon>
        <taxon>Clostridia</taxon>
        <taxon>Eubacteriales</taxon>
        <taxon>Clostridiaceae</taxon>
        <taxon>Clostridium</taxon>
    </lineage>
</organism>
<evidence type="ECO:0000313" key="2">
    <source>
        <dbReference type="EMBL" id="MBD7914371.1"/>
    </source>
</evidence>
<dbReference type="Proteomes" id="UP000640335">
    <property type="component" value="Unassembled WGS sequence"/>
</dbReference>
<evidence type="ECO:0000256" key="1">
    <source>
        <dbReference type="ARBA" id="ARBA00023121"/>
    </source>
</evidence>
<evidence type="ECO:0000313" key="3">
    <source>
        <dbReference type="Proteomes" id="UP000640335"/>
    </source>
</evidence>
<dbReference type="SUPFAM" id="SSF82549">
    <property type="entry name" value="DAK1/DegV-like"/>
    <property type="match status" value="1"/>
</dbReference>
<dbReference type="Gene3D" id="3.30.1180.10">
    <property type="match status" value="1"/>
</dbReference>
<dbReference type="NCBIfam" id="TIGR00762">
    <property type="entry name" value="DegV"/>
    <property type="match status" value="1"/>
</dbReference>
<dbReference type="Pfam" id="PF02645">
    <property type="entry name" value="DegV"/>
    <property type="match status" value="1"/>
</dbReference>
<keyword evidence="3" id="KW-1185">Reference proteome</keyword>
<keyword evidence="1" id="KW-0446">Lipid-binding</keyword>
<protein>
    <submittedName>
        <fullName evidence="2">DegV family protein</fullName>
    </submittedName>
</protein>
<accession>A0ABR8Q1S4</accession>
<sequence length="283" mass="31415">MIKIMSDSSALYSVEEGQANSVDISPLVVTINDKTYIEYEDISSREFIELINEGHVPMSSQPPIGQVASLYNKYPDDEIINISMADGLSGTYNSACMAKNMDSNPERIEVINSRTLCGPQRYLVDLAVKLVENGYGKTEIIKEIDKYIETSISFLIPNDFDFLVRGGRISSLVGKIGSAIKLVPVMMLAEDGKSLTKFTAKRTFKKAIKKIAEYFMEKNVNNEYKIYITHALNIDLAEEAKSVILSEIPDADIEIKELGPVFITQGGPSCVAIQSIKKHDLLK</sequence>
<dbReference type="EMBL" id="JACSQZ010000010">
    <property type="protein sequence ID" value="MBD7914371.1"/>
    <property type="molecule type" value="Genomic_DNA"/>
</dbReference>
<dbReference type="PROSITE" id="PS51482">
    <property type="entry name" value="DEGV"/>
    <property type="match status" value="1"/>
</dbReference>